<protein>
    <submittedName>
        <fullName evidence="2">Uncharacterized protein</fullName>
    </submittedName>
</protein>
<organism evidence="2 4">
    <name type="scientific">Purpureocillium lilacinum</name>
    <name type="common">Paecilomyces lilacinus</name>
    <dbReference type="NCBI Taxonomy" id="33203"/>
    <lineage>
        <taxon>Eukaryota</taxon>
        <taxon>Fungi</taxon>
        <taxon>Dikarya</taxon>
        <taxon>Ascomycota</taxon>
        <taxon>Pezizomycotina</taxon>
        <taxon>Sordariomycetes</taxon>
        <taxon>Hypocreomycetidae</taxon>
        <taxon>Hypocreales</taxon>
        <taxon>Ophiocordycipitaceae</taxon>
        <taxon>Purpureocillium</taxon>
    </lineage>
</organism>
<evidence type="ECO:0000313" key="4">
    <source>
        <dbReference type="Proteomes" id="UP000078240"/>
    </source>
</evidence>
<name>A0A179H4I4_PURLI</name>
<dbReference type="AlphaFoldDB" id="A0A179H4I4"/>
<dbReference type="EMBL" id="LSBI01000004">
    <property type="protein sequence ID" value="OAQ91192.1"/>
    <property type="molecule type" value="Genomic_DNA"/>
</dbReference>
<proteinExistence type="predicted"/>
<sequence>MSWSKSVGRRTGVQPYTLQADLAMADRSNANRIMNLSCQEKERLWEEKTERLREEERRKAEEEKRQRAEQERQWQLAEQKRLKEDREAEAPIAGPSRDSPLDIRT</sequence>
<dbReference type="Proteomes" id="UP000078240">
    <property type="component" value="Unassembled WGS sequence"/>
</dbReference>
<dbReference type="GeneID" id="28887480"/>
<reference evidence="2 4" key="1">
    <citation type="submission" date="2016-01" db="EMBL/GenBank/DDBJ databases">
        <title>Biosynthesis of antibiotic leucinostatins and their inhibition on Phytophthora in bio-control Purpureocillium lilacinum.</title>
        <authorList>
            <person name="Wang G."/>
            <person name="Liu Z."/>
            <person name="Lin R."/>
            <person name="Li E."/>
            <person name="Mao Z."/>
            <person name="Ling J."/>
            <person name="Yin W."/>
            <person name="Xie B."/>
        </authorList>
    </citation>
    <scope>NUCLEOTIDE SEQUENCE [LARGE SCALE GENOMIC DNA]</scope>
    <source>
        <strain evidence="2">PLBJ-1</strain>
        <strain evidence="3">PLFJ-1</strain>
    </source>
</reference>
<comment type="caution">
    <text evidence="2">The sequence shown here is derived from an EMBL/GenBank/DDBJ whole genome shotgun (WGS) entry which is preliminary data.</text>
</comment>
<feature type="compositionally biased region" description="Basic and acidic residues" evidence="1">
    <location>
        <begin position="48"/>
        <end position="89"/>
    </location>
</feature>
<dbReference type="KEGG" id="plj:28887480"/>
<evidence type="ECO:0000313" key="2">
    <source>
        <dbReference type="EMBL" id="OAQ84403.1"/>
    </source>
</evidence>
<dbReference type="Proteomes" id="UP000078340">
    <property type="component" value="Unassembled WGS sequence"/>
</dbReference>
<dbReference type="STRING" id="33203.A0A179H4I4"/>
<evidence type="ECO:0000256" key="1">
    <source>
        <dbReference type="SAM" id="MobiDB-lite"/>
    </source>
</evidence>
<evidence type="ECO:0000313" key="3">
    <source>
        <dbReference type="EMBL" id="OAQ91192.1"/>
    </source>
</evidence>
<feature type="region of interest" description="Disordered" evidence="1">
    <location>
        <begin position="48"/>
        <end position="105"/>
    </location>
</feature>
<accession>A0A179H4I4</accession>
<gene>
    <name evidence="2" type="ORF">VFPBJ_03171</name>
    <name evidence="3" type="ORF">VFPFJ_05351</name>
</gene>
<dbReference type="EMBL" id="LSBH01000002">
    <property type="protein sequence ID" value="OAQ84403.1"/>
    <property type="molecule type" value="Genomic_DNA"/>
</dbReference>